<evidence type="ECO:0000313" key="2">
    <source>
        <dbReference type="Proteomes" id="UP000472372"/>
    </source>
</evidence>
<evidence type="ECO:0000313" key="1">
    <source>
        <dbReference type="EMBL" id="CAE7026469.1"/>
    </source>
</evidence>
<organism evidence="1 2">
    <name type="scientific">Pyrenophora teres f. teres</name>
    <dbReference type="NCBI Taxonomy" id="97479"/>
    <lineage>
        <taxon>Eukaryota</taxon>
        <taxon>Fungi</taxon>
        <taxon>Dikarya</taxon>
        <taxon>Ascomycota</taxon>
        <taxon>Pezizomycotina</taxon>
        <taxon>Dothideomycetes</taxon>
        <taxon>Pleosporomycetidae</taxon>
        <taxon>Pleosporales</taxon>
        <taxon>Pleosporineae</taxon>
        <taxon>Pleosporaceae</taxon>
        <taxon>Pyrenophora</taxon>
    </lineage>
</organism>
<proteinExistence type="predicted"/>
<accession>A0A6S6VYB6</accession>
<protein>
    <submittedName>
        <fullName evidence="1">Uncharacterized protein</fullName>
    </submittedName>
</protein>
<dbReference type="AlphaFoldDB" id="A0A6S6VYB6"/>
<dbReference type="EMBL" id="HG992979">
    <property type="protein sequence ID" value="CAE7026469.1"/>
    <property type="molecule type" value="Genomic_DNA"/>
</dbReference>
<sequence>MALSQTHIGLIVAGCAGAVLITIMLILYLIRGLVCVTFSPRPNKPSITRSRSQSKDLEAQHPPSPISLVSIPLSPLPPPAISIPTTDSTFTAYGHLIVPPGRRATDMAISVINHVLIIPGLCPSAKVNTGTGVPMLPVLRLPLPESESPEEQVKAVMCRVEAGVDAEGIDIADCRTGVSEETEEDVFVVGEDQDGEEEPVGVEKGVEEIGLAVSTLVAKHKSLEWGSGKGMTQLYVIEEV</sequence>
<gene>
    <name evidence="1" type="ORF">PTTW11_04077</name>
</gene>
<dbReference type="Proteomes" id="UP000472372">
    <property type="component" value="Chromosome 3"/>
</dbReference>
<name>A0A6S6VYB6_9PLEO</name>
<reference evidence="1" key="1">
    <citation type="submission" date="2021-02" db="EMBL/GenBank/DDBJ databases">
        <authorList>
            <person name="Syme A R."/>
            <person name="Syme A R."/>
            <person name="Moolhuijzen P."/>
        </authorList>
    </citation>
    <scope>NUCLEOTIDE SEQUENCE</scope>
    <source>
        <strain evidence="1">W1-1</strain>
    </source>
</reference>